<protein>
    <recommendedName>
        <fullName evidence="3">Transcriptional regulator</fullName>
    </recommendedName>
</protein>
<name>A0ABX7AR94_9BACI</name>
<reference evidence="1 2" key="1">
    <citation type="submission" date="2020-01" db="EMBL/GenBank/DDBJ databases">
        <authorList>
            <person name="Liu G."/>
            <person name="Liu B."/>
        </authorList>
    </citation>
    <scope>NUCLEOTIDE SEQUENCE [LARGE SCALE GENOMIC DNA]</scope>
    <source>
        <strain evidence="1 2">FJAT-51161</strain>
    </source>
</reference>
<evidence type="ECO:0000313" key="1">
    <source>
        <dbReference type="EMBL" id="QQP10759.1"/>
    </source>
</evidence>
<sequence length="53" mass="6127">MSEKLNTNKVNCDEHLALKNLFNDISKDELEIAKKYIEALEHLNKKSENKPKG</sequence>
<evidence type="ECO:0008006" key="3">
    <source>
        <dbReference type="Google" id="ProtNLM"/>
    </source>
</evidence>
<evidence type="ECO:0000313" key="2">
    <source>
        <dbReference type="Proteomes" id="UP000596049"/>
    </source>
</evidence>
<dbReference type="EMBL" id="CP067341">
    <property type="protein sequence ID" value="QQP10759.1"/>
    <property type="molecule type" value="Genomic_DNA"/>
</dbReference>
<organism evidence="1 2">
    <name type="scientific">Lysinibacillus agricola</name>
    <dbReference type="NCBI Taxonomy" id="2590012"/>
    <lineage>
        <taxon>Bacteria</taxon>
        <taxon>Bacillati</taxon>
        <taxon>Bacillota</taxon>
        <taxon>Bacilli</taxon>
        <taxon>Bacillales</taxon>
        <taxon>Bacillaceae</taxon>
        <taxon>Lysinibacillus</taxon>
    </lineage>
</organism>
<keyword evidence="2" id="KW-1185">Reference proteome</keyword>
<dbReference type="RefSeq" id="WP_158003061.1">
    <property type="nucleotide sequence ID" value="NZ_CP067341.1"/>
</dbReference>
<proteinExistence type="predicted"/>
<gene>
    <name evidence="1" type="ORF">FJQ98_16055</name>
</gene>
<dbReference type="Proteomes" id="UP000596049">
    <property type="component" value="Chromosome"/>
</dbReference>
<accession>A0ABX7AR94</accession>